<dbReference type="EMBL" id="GBRH01226809">
    <property type="protein sequence ID" value="JAD71086.1"/>
    <property type="molecule type" value="Transcribed_RNA"/>
</dbReference>
<protein>
    <submittedName>
        <fullName evidence="1">Uncharacterized protein</fullName>
    </submittedName>
</protein>
<name>A0A0A9C6B2_ARUDO</name>
<dbReference type="AlphaFoldDB" id="A0A0A9C6B2"/>
<reference evidence="1" key="1">
    <citation type="submission" date="2014-09" db="EMBL/GenBank/DDBJ databases">
        <authorList>
            <person name="Magalhaes I.L.F."/>
            <person name="Oliveira U."/>
            <person name="Santos F.R."/>
            <person name="Vidigal T.H.D.A."/>
            <person name="Brescovit A.D."/>
            <person name="Santos A.J."/>
        </authorList>
    </citation>
    <scope>NUCLEOTIDE SEQUENCE</scope>
    <source>
        <tissue evidence="1">Shoot tissue taken approximately 20 cm above the soil surface</tissue>
    </source>
</reference>
<sequence>MYLFGIIDIGTFFPIKLVTLKIV</sequence>
<proteinExistence type="predicted"/>
<reference evidence="1" key="2">
    <citation type="journal article" date="2015" name="Data Brief">
        <title>Shoot transcriptome of the giant reed, Arundo donax.</title>
        <authorList>
            <person name="Barrero R.A."/>
            <person name="Guerrero F.D."/>
            <person name="Moolhuijzen P."/>
            <person name="Goolsby J.A."/>
            <person name="Tidwell J."/>
            <person name="Bellgard S.E."/>
            <person name="Bellgard M.I."/>
        </authorList>
    </citation>
    <scope>NUCLEOTIDE SEQUENCE</scope>
    <source>
        <tissue evidence="1">Shoot tissue taken approximately 20 cm above the soil surface</tissue>
    </source>
</reference>
<organism evidence="1">
    <name type="scientific">Arundo donax</name>
    <name type="common">Giant reed</name>
    <name type="synonym">Donax arundinaceus</name>
    <dbReference type="NCBI Taxonomy" id="35708"/>
    <lineage>
        <taxon>Eukaryota</taxon>
        <taxon>Viridiplantae</taxon>
        <taxon>Streptophyta</taxon>
        <taxon>Embryophyta</taxon>
        <taxon>Tracheophyta</taxon>
        <taxon>Spermatophyta</taxon>
        <taxon>Magnoliopsida</taxon>
        <taxon>Liliopsida</taxon>
        <taxon>Poales</taxon>
        <taxon>Poaceae</taxon>
        <taxon>PACMAD clade</taxon>
        <taxon>Arundinoideae</taxon>
        <taxon>Arundineae</taxon>
        <taxon>Arundo</taxon>
    </lineage>
</organism>
<evidence type="ECO:0000313" key="1">
    <source>
        <dbReference type="EMBL" id="JAD71086.1"/>
    </source>
</evidence>
<accession>A0A0A9C6B2</accession>